<feature type="non-terminal residue" evidence="16">
    <location>
        <position position="1"/>
    </location>
</feature>
<keyword evidence="11" id="KW-1015">Disulfide bond</keyword>
<evidence type="ECO:0000256" key="9">
    <source>
        <dbReference type="ARBA" id="ARBA00022989"/>
    </source>
</evidence>
<dbReference type="Pfam" id="PF00954">
    <property type="entry name" value="S_locus_glycop"/>
    <property type="match status" value="1"/>
</dbReference>
<keyword evidence="16" id="KW-0675">Receptor</keyword>
<dbReference type="AlphaFoldDB" id="D8R4F7"/>
<dbReference type="Pfam" id="PF01453">
    <property type="entry name" value="B_lectin"/>
    <property type="match status" value="1"/>
</dbReference>
<dbReference type="Proteomes" id="UP000001514">
    <property type="component" value="Unassembled WGS sequence"/>
</dbReference>
<keyword evidence="3" id="KW-0808">Transferase</keyword>
<proteinExistence type="predicted"/>
<dbReference type="SUPFAM" id="SSF56112">
    <property type="entry name" value="Protein kinase-like (PK-like)"/>
    <property type="match status" value="1"/>
</dbReference>
<evidence type="ECO:0000313" key="17">
    <source>
        <dbReference type="Proteomes" id="UP000001514"/>
    </source>
</evidence>
<evidence type="ECO:0000256" key="12">
    <source>
        <dbReference type="ARBA" id="ARBA00023180"/>
    </source>
</evidence>
<gene>
    <name evidence="16" type="primary">SLRK1-1</name>
    <name evidence="16" type="ORF">SELMODRAFT_449437</name>
</gene>
<dbReference type="CDD" id="cd14066">
    <property type="entry name" value="STKc_IRAK"/>
    <property type="match status" value="1"/>
</dbReference>
<evidence type="ECO:0000256" key="8">
    <source>
        <dbReference type="ARBA" id="ARBA00022840"/>
    </source>
</evidence>
<evidence type="ECO:0000256" key="5">
    <source>
        <dbReference type="ARBA" id="ARBA00022729"/>
    </source>
</evidence>
<dbReference type="InterPro" id="IPR003609">
    <property type="entry name" value="Pan_app"/>
</dbReference>
<dbReference type="CDD" id="cd00028">
    <property type="entry name" value="B_lectin"/>
    <property type="match status" value="1"/>
</dbReference>
<evidence type="ECO:0000313" key="16">
    <source>
        <dbReference type="EMBL" id="EFJ33461.1"/>
    </source>
</evidence>
<keyword evidence="5" id="KW-0732">Signal</keyword>
<evidence type="ECO:0000256" key="13">
    <source>
        <dbReference type="PROSITE-ProRule" id="PRU10141"/>
    </source>
</evidence>
<dbReference type="OMA" id="HEWDEVE"/>
<dbReference type="SUPFAM" id="SSF51110">
    <property type="entry name" value="alpha-D-mannose-specific plant lectins"/>
    <property type="match status" value="1"/>
</dbReference>
<evidence type="ECO:0000259" key="14">
    <source>
        <dbReference type="PROSITE" id="PS50011"/>
    </source>
</evidence>
<feature type="domain" description="Protein kinase" evidence="14">
    <location>
        <begin position="489"/>
        <end position="775"/>
    </location>
</feature>
<keyword evidence="10" id="KW-0472">Membrane</keyword>
<dbReference type="InterPro" id="IPR001480">
    <property type="entry name" value="Bulb-type_lectin_dom"/>
</dbReference>
<keyword evidence="4" id="KW-0812">Transmembrane</keyword>
<dbReference type="InterPro" id="IPR036426">
    <property type="entry name" value="Bulb-type_lectin_dom_sf"/>
</dbReference>
<dbReference type="PIRSF" id="PIRSF000641">
    <property type="entry name" value="SRK"/>
    <property type="match status" value="1"/>
</dbReference>
<dbReference type="InterPro" id="IPR000719">
    <property type="entry name" value="Prot_kinase_dom"/>
</dbReference>
<evidence type="ECO:0000259" key="15">
    <source>
        <dbReference type="PROSITE" id="PS50948"/>
    </source>
</evidence>
<dbReference type="Pfam" id="PF00024">
    <property type="entry name" value="PAN_1"/>
    <property type="match status" value="1"/>
</dbReference>
<evidence type="ECO:0000256" key="3">
    <source>
        <dbReference type="ARBA" id="ARBA00022679"/>
    </source>
</evidence>
<dbReference type="InterPro" id="IPR024171">
    <property type="entry name" value="SRK-like_kinase"/>
</dbReference>
<dbReference type="Gene3D" id="1.10.510.10">
    <property type="entry name" value="Transferase(Phosphotransferase) domain 1"/>
    <property type="match status" value="1"/>
</dbReference>
<dbReference type="SMART" id="SM00473">
    <property type="entry name" value="PAN_AP"/>
    <property type="match status" value="1"/>
</dbReference>
<evidence type="ECO:0000256" key="6">
    <source>
        <dbReference type="ARBA" id="ARBA00022741"/>
    </source>
</evidence>
<dbReference type="Pfam" id="PF00069">
    <property type="entry name" value="Pkinase"/>
    <property type="match status" value="1"/>
</dbReference>
<keyword evidence="8 13" id="KW-0067">ATP-binding</keyword>
<dbReference type="PROSITE" id="PS50948">
    <property type="entry name" value="PAN"/>
    <property type="match status" value="1"/>
</dbReference>
<dbReference type="EMBL" id="GL377571">
    <property type="protein sequence ID" value="EFJ33461.1"/>
    <property type="molecule type" value="Genomic_DNA"/>
</dbReference>
<dbReference type="Gene3D" id="3.50.4.10">
    <property type="entry name" value="Hepatocyte Growth Factor"/>
    <property type="match status" value="1"/>
</dbReference>
<dbReference type="KEGG" id="smo:SELMODRAFT_449437"/>
<dbReference type="PANTHER" id="PTHR47974">
    <property type="entry name" value="OS07G0415500 PROTEIN"/>
    <property type="match status" value="1"/>
</dbReference>
<name>D8R4F7_SELML</name>
<comment type="subcellular location">
    <subcellularLocation>
        <location evidence="1">Membrane</location>
        <topology evidence="1">Single-pass membrane protein</topology>
    </subcellularLocation>
</comment>
<reference evidence="16 17" key="1">
    <citation type="journal article" date="2011" name="Science">
        <title>The Selaginella genome identifies genetic changes associated with the evolution of vascular plants.</title>
        <authorList>
            <person name="Banks J.A."/>
            <person name="Nishiyama T."/>
            <person name="Hasebe M."/>
            <person name="Bowman J.L."/>
            <person name="Gribskov M."/>
            <person name="dePamphilis C."/>
            <person name="Albert V.A."/>
            <person name="Aono N."/>
            <person name="Aoyama T."/>
            <person name="Ambrose B.A."/>
            <person name="Ashton N.W."/>
            <person name="Axtell M.J."/>
            <person name="Barker E."/>
            <person name="Barker M.S."/>
            <person name="Bennetzen J.L."/>
            <person name="Bonawitz N.D."/>
            <person name="Chapple C."/>
            <person name="Cheng C."/>
            <person name="Correa L.G."/>
            <person name="Dacre M."/>
            <person name="DeBarry J."/>
            <person name="Dreyer I."/>
            <person name="Elias M."/>
            <person name="Engstrom E.M."/>
            <person name="Estelle M."/>
            <person name="Feng L."/>
            <person name="Finet C."/>
            <person name="Floyd S.K."/>
            <person name="Frommer W.B."/>
            <person name="Fujita T."/>
            <person name="Gramzow L."/>
            <person name="Gutensohn M."/>
            <person name="Harholt J."/>
            <person name="Hattori M."/>
            <person name="Heyl A."/>
            <person name="Hirai T."/>
            <person name="Hiwatashi Y."/>
            <person name="Ishikawa M."/>
            <person name="Iwata M."/>
            <person name="Karol K.G."/>
            <person name="Koehler B."/>
            <person name="Kolukisaoglu U."/>
            <person name="Kubo M."/>
            <person name="Kurata T."/>
            <person name="Lalonde S."/>
            <person name="Li K."/>
            <person name="Li Y."/>
            <person name="Litt A."/>
            <person name="Lyons E."/>
            <person name="Manning G."/>
            <person name="Maruyama T."/>
            <person name="Michael T.P."/>
            <person name="Mikami K."/>
            <person name="Miyazaki S."/>
            <person name="Morinaga S."/>
            <person name="Murata T."/>
            <person name="Mueller-Roeber B."/>
            <person name="Nelson D.R."/>
            <person name="Obara M."/>
            <person name="Oguri Y."/>
            <person name="Olmstead R.G."/>
            <person name="Onodera N."/>
            <person name="Petersen B.L."/>
            <person name="Pils B."/>
            <person name="Prigge M."/>
            <person name="Rensing S.A."/>
            <person name="Riano-Pachon D.M."/>
            <person name="Roberts A.W."/>
            <person name="Sato Y."/>
            <person name="Scheller H.V."/>
            <person name="Schulz B."/>
            <person name="Schulz C."/>
            <person name="Shakirov E.V."/>
            <person name="Shibagaki N."/>
            <person name="Shinohara N."/>
            <person name="Shippen D.E."/>
            <person name="Soerensen I."/>
            <person name="Sotooka R."/>
            <person name="Sugimoto N."/>
            <person name="Sugita M."/>
            <person name="Sumikawa N."/>
            <person name="Tanurdzic M."/>
            <person name="Theissen G."/>
            <person name="Ulvskov P."/>
            <person name="Wakazuki S."/>
            <person name="Weng J.K."/>
            <person name="Willats W.W."/>
            <person name="Wipf D."/>
            <person name="Wolf P.G."/>
            <person name="Yang L."/>
            <person name="Zimmer A.D."/>
            <person name="Zhu Q."/>
            <person name="Mitros T."/>
            <person name="Hellsten U."/>
            <person name="Loque D."/>
            <person name="Otillar R."/>
            <person name="Salamov A."/>
            <person name="Schmutz J."/>
            <person name="Shapiro H."/>
            <person name="Lindquist E."/>
            <person name="Lucas S."/>
            <person name="Rokhsar D."/>
            <person name="Grigoriev I.V."/>
        </authorList>
    </citation>
    <scope>NUCLEOTIDE SEQUENCE [LARGE SCALE GENOMIC DNA]</scope>
</reference>
<feature type="binding site" evidence="13">
    <location>
        <position position="517"/>
    </location>
    <ligand>
        <name>ATP</name>
        <dbReference type="ChEBI" id="CHEBI:30616"/>
    </ligand>
</feature>
<dbReference type="InterPro" id="IPR017441">
    <property type="entry name" value="Protein_kinase_ATP_BS"/>
</dbReference>
<evidence type="ECO:0000256" key="1">
    <source>
        <dbReference type="ARBA" id="ARBA00004167"/>
    </source>
</evidence>
<dbReference type="eggNOG" id="ENOG502QRWA">
    <property type="taxonomic scope" value="Eukaryota"/>
</dbReference>
<evidence type="ECO:0000256" key="4">
    <source>
        <dbReference type="ARBA" id="ARBA00022692"/>
    </source>
</evidence>
<evidence type="ECO:0000256" key="10">
    <source>
        <dbReference type="ARBA" id="ARBA00023136"/>
    </source>
</evidence>
<evidence type="ECO:0000256" key="2">
    <source>
        <dbReference type="ARBA" id="ARBA00022527"/>
    </source>
</evidence>
<dbReference type="Gene3D" id="3.30.200.20">
    <property type="entry name" value="Phosphorylase Kinase, domain 1"/>
    <property type="match status" value="1"/>
</dbReference>
<dbReference type="PROSITE" id="PS00108">
    <property type="entry name" value="PROTEIN_KINASE_ST"/>
    <property type="match status" value="1"/>
</dbReference>
<protein>
    <submittedName>
        <fullName evidence="16">S-receptor kinase 1</fullName>
    </submittedName>
</protein>
<dbReference type="GO" id="GO:0005524">
    <property type="term" value="F:ATP binding"/>
    <property type="evidence" value="ECO:0007669"/>
    <property type="project" value="UniProtKB-UniRule"/>
</dbReference>
<dbReference type="GO" id="GO:0004674">
    <property type="term" value="F:protein serine/threonine kinase activity"/>
    <property type="evidence" value="ECO:0007669"/>
    <property type="project" value="UniProtKB-KW"/>
</dbReference>
<evidence type="ECO:0000256" key="11">
    <source>
        <dbReference type="ARBA" id="ARBA00023157"/>
    </source>
</evidence>
<dbReference type="SMART" id="SM00220">
    <property type="entry name" value="S_TKc"/>
    <property type="match status" value="1"/>
</dbReference>
<evidence type="ECO:0000256" key="7">
    <source>
        <dbReference type="ARBA" id="ARBA00022777"/>
    </source>
</evidence>
<sequence>VLANGKSSLQVGDVLAVNQFLVSPDNTFELGFVDDEASGKFTLVIRFHHINLKTIVWTAPGAPSVAFTANARLQLTAQGLFVSDGAQLITIANVPSVASAELQDNGNFVVISSSGSWQSFDVPTDTLLTGQLIQGNKDILRSGSFSLYLNQNSIGLKSYAVPESNSQSYWDVQRSPTSSNNASTLVMNSTGILTFTDGQGPWYINREQNSYFYVLDFGTPKVARRLTLERNGTLRVYSLTQDNSSWNIVWQALTADCKVFGMCGPFGICTYRPGLVCTCPPGFHFVDPGDHSKGCEYNVPLKSCNGSDNRWVRLERTDYTYNDKTYISVISLEDCKSICKENCGCLGIAYRADGSGQCFLKGPDSTRGPKQVIYNGFQIASGQNLFFLKISASDTSVPAEDDHSLNQLLYVTDMDATNNMETLFVKEVEVPIKHKLAVALAIAELVVFLICGAVYGHHVKEKVRHIKQQMEVEGGATRFTYHQLEIATNFFKDKLGTGGFGTVFKGLLPDGIIVAVKNIEMEIQAEKQFQAEVTTLGKIHHINLVRLLGYCAEGSHRLLVYEYMQNGSLEKSIISNEDIDESLCDWKTRFSIAVGIARGITYLHEQCQECIVHCDIKPQNILLDEKFCPKVSDFGLAKLASRERTINVTTVQGTRGYMAPEWVRNVTITPKVDVYSYGMVLFELLSGGKIIPVDGAPATNSERGHFPIWAFQHYVAGSVSSIADTKMAEKIDMVQFNMVLRVAFWCVQPDASLRPNMSKVVEMLEENVPVPEPPFPRMIE</sequence>
<dbReference type="PANTHER" id="PTHR47974:SF9">
    <property type="entry name" value="RECEPTOR-LIKE SERINE_THREONINE-PROTEIN KINASE"/>
    <property type="match status" value="1"/>
</dbReference>
<keyword evidence="9" id="KW-1133">Transmembrane helix</keyword>
<dbReference type="FunFam" id="1.10.510.10:FF:000384">
    <property type="entry name" value="G-type lectin S-receptor-like serine/threonine-protein kinase"/>
    <property type="match status" value="1"/>
</dbReference>
<dbReference type="InterPro" id="IPR011009">
    <property type="entry name" value="Kinase-like_dom_sf"/>
</dbReference>
<dbReference type="FunFam" id="3.30.200.20:FF:000178">
    <property type="entry name" value="serine/threonine-protein kinase PBS1-like"/>
    <property type="match status" value="1"/>
</dbReference>
<dbReference type="SMART" id="SM00108">
    <property type="entry name" value="B_lectin"/>
    <property type="match status" value="1"/>
</dbReference>
<feature type="domain" description="Apple" evidence="15">
    <location>
        <begin position="304"/>
        <end position="392"/>
    </location>
</feature>
<dbReference type="GO" id="GO:0048544">
    <property type="term" value="P:recognition of pollen"/>
    <property type="evidence" value="ECO:0007669"/>
    <property type="project" value="InterPro"/>
</dbReference>
<dbReference type="InterPro" id="IPR008271">
    <property type="entry name" value="Ser/Thr_kinase_AS"/>
</dbReference>
<keyword evidence="6 13" id="KW-0547">Nucleotide-binding</keyword>
<dbReference type="InterPro" id="IPR000858">
    <property type="entry name" value="S_locus_glycoprot_dom"/>
</dbReference>
<dbReference type="GO" id="GO:0016020">
    <property type="term" value="C:membrane"/>
    <property type="evidence" value="ECO:0007669"/>
    <property type="project" value="UniProtKB-SubCell"/>
</dbReference>
<dbReference type="PROSITE" id="PS50011">
    <property type="entry name" value="PROTEIN_KINASE_DOM"/>
    <property type="match status" value="1"/>
</dbReference>
<dbReference type="Gene3D" id="2.90.10.10">
    <property type="entry name" value="Bulb-type lectin domain"/>
    <property type="match status" value="2"/>
</dbReference>
<keyword evidence="7 16" id="KW-0418">Kinase</keyword>
<keyword evidence="2" id="KW-0723">Serine/threonine-protein kinase</keyword>
<dbReference type="PROSITE" id="PS00107">
    <property type="entry name" value="PROTEIN_KINASE_ATP"/>
    <property type="match status" value="1"/>
</dbReference>
<dbReference type="Gramene" id="EFJ33461">
    <property type="protein sequence ID" value="EFJ33461"/>
    <property type="gene ID" value="SELMODRAFT_449437"/>
</dbReference>
<dbReference type="CDD" id="cd00053">
    <property type="entry name" value="EGF"/>
    <property type="match status" value="1"/>
</dbReference>
<dbReference type="InParanoid" id="D8R4F7"/>
<organism evidence="17">
    <name type="scientific">Selaginella moellendorffii</name>
    <name type="common">Spikemoss</name>
    <dbReference type="NCBI Taxonomy" id="88036"/>
    <lineage>
        <taxon>Eukaryota</taxon>
        <taxon>Viridiplantae</taxon>
        <taxon>Streptophyta</taxon>
        <taxon>Embryophyta</taxon>
        <taxon>Tracheophyta</taxon>
        <taxon>Lycopodiopsida</taxon>
        <taxon>Selaginellales</taxon>
        <taxon>Selaginellaceae</taxon>
        <taxon>Selaginella</taxon>
    </lineage>
</organism>
<dbReference type="FunCoup" id="D8R4F7">
    <property type="interactions" value="1225"/>
</dbReference>
<keyword evidence="12" id="KW-0325">Glycoprotein</keyword>
<dbReference type="HOGENOM" id="CLU_000288_116_2_1"/>
<accession>D8R4F7</accession>
<keyword evidence="17" id="KW-1185">Reference proteome</keyword>